<evidence type="ECO:0000259" key="1">
    <source>
        <dbReference type="Pfam" id="PF07238"/>
    </source>
</evidence>
<evidence type="ECO:0000313" key="3">
    <source>
        <dbReference type="Proteomes" id="UP000285961"/>
    </source>
</evidence>
<reference evidence="2 3" key="1">
    <citation type="journal article" date="2017" name="ISME J.">
        <title>Energy and carbon metabolisms in a deep terrestrial subsurface fluid microbial community.</title>
        <authorList>
            <person name="Momper L."/>
            <person name="Jungbluth S.P."/>
            <person name="Lee M.D."/>
            <person name="Amend J.P."/>
        </authorList>
    </citation>
    <scope>NUCLEOTIDE SEQUENCE [LARGE SCALE GENOMIC DNA]</scope>
    <source>
        <strain evidence="2">SURF_17</strain>
    </source>
</reference>
<dbReference type="Proteomes" id="UP000285961">
    <property type="component" value="Unassembled WGS sequence"/>
</dbReference>
<evidence type="ECO:0000313" key="2">
    <source>
        <dbReference type="EMBL" id="RJP71247.1"/>
    </source>
</evidence>
<accession>A0A419F079</accession>
<comment type="caution">
    <text evidence="2">The sequence shown here is derived from an EMBL/GenBank/DDBJ whole genome shotgun (WGS) entry which is preliminary data.</text>
</comment>
<dbReference type="Pfam" id="PF07238">
    <property type="entry name" value="PilZ"/>
    <property type="match status" value="1"/>
</dbReference>
<gene>
    <name evidence="2" type="ORF">C4532_08005</name>
</gene>
<sequence>MRIATNMALKSGEIVRFELPLFRELGFGEKAGKVVWISKNDGEGPYAFQAGFDFVDVTRAERDRLRKWIFAAEIAGRARKASLRRGSDMGPVIKG</sequence>
<proteinExistence type="predicted"/>
<dbReference type="GO" id="GO:0035438">
    <property type="term" value="F:cyclic-di-GMP binding"/>
    <property type="evidence" value="ECO:0007669"/>
    <property type="project" value="InterPro"/>
</dbReference>
<dbReference type="EMBL" id="QZKI01000061">
    <property type="protein sequence ID" value="RJP71247.1"/>
    <property type="molecule type" value="Genomic_DNA"/>
</dbReference>
<protein>
    <submittedName>
        <fullName evidence="2">PilZ domain-containing protein</fullName>
    </submittedName>
</protein>
<dbReference type="AlphaFoldDB" id="A0A419F079"/>
<feature type="domain" description="PilZ" evidence="1">
    <location>
        <begin position="1"/>
        <end position="71"/>
    </location>
</feature>
<organism evidence="2 3">
    <name type="scientific">Candidatus Abyssobacteria bacterium SURF_17</name>
    <dbReference type="NCBI Taxonomy" id="2093361"/>
    <lineage>
        <taxon>Bacteria</taxon>
        <taxon>Pseudomonadati</taxon>
        <taxon>Candidatus Hydrogenedentota</taxon>
        <taxon>Candidatus Abyssobacteria</taxon>
    </lineage>
</organism>
<name>A0A419F079_9BACT</name>
<dbReference type="InterPro" id="IPR009875">
    <property type="entry name" value="PilZ_domain"/>
</dbReference>